<dbReference type="AlphaFoldDB" id="A0A4Q1BCK9"/>
<evidence type="ECO:0008006" key="6">
    <source>
        <dbReference type="Google" id="ProtNLM"/>
    </source>
</evidence>
<dbReference type="PANTHER" id="PTHR28133">
    <property type="entry name" value="REQUIRED FOR RESPIRATORY GROWTH PROTEIN 7, MITOCHONDRIAL"/>
    <property type="match status" value="1"/>
</dbReference>
<comment type="caution">
    <text evidence="4">The sequence shown here is derived from an EMBL/GenBank/DDBJ whole genome shotgun (WGS) entry which is preliminary data.</text>
</comment>
<feature type="compositionally biased region" description="Low complexity" evidence="3">
    <location>
        <begin position="189"/>
        <end position="203"/>
    </location>
</feature>
<evidence type="ECO:0000313" key="5">
    <source>
        <dbReference type="Proteomes" id="UP000289152"/>
    </source>
</evidence>
<gene>
    <name evidence="4" type="ORF">M231_07299</name>
</gene>
<dbReference type="VEuPathDB" id="FungiDB:TREMEDRAFT_27243"/>
<name>A0A4Q1BCK9_TREME</name>
<evidence type="ECO:0000313" key="4">
    <source>
        <dbReference type="EMBL" id="RXK35444.1"/>
    </source>
</evidence>
<evidence type="ECO:0000256" key="1">
    <source>
        <dbReference type="ARBA" id="ARBA00004173"/>
    </source>
</evidence>
<dbReference type="InParanoid" id="A0A4Q1BCK9"/>
<proteinExistence type="predicted"/>
<keyword evidence="2" id="KW-0496">Mitochondrion</keyword>
<dbReference type="InterPro" id="IPR018828">
    <property type="entry name" value="RRG7"/>
</dbReference>
<feature type="region of interest" description="Disordered" evidence="3">
    <location>
        <begin position="175"/>
        <end position="227"/>
    </location>
</feature>
<accession>A0A4Q1BCK9</accession>
<dbReference type="GO" id="GO:0005739">
    <property type="term" value="C:mitochondrion"/>
    <property type="evidence" value="ECO:0007669"/>
    <property type="project" value="UniProtKB-SubCell"/>
</dbReference>
<evidence type="ECO:0000256" key="3">
    <source>
        <dbReference type="SAM" id="MobiDB-lite"/>
    </source>
</evidence>
<protein>
    <recommendedName>
        <fullName evidence="6">Restriction endonuclease type IV Mrr domain-containing protein</fullName>
    </recommendedName>
</protein>
<reference evidence="4 5" key="1">
    <citation type="submission" date="2016-06" db="EMBL/GenBank/DDBJ databases">
        <title>Evolution of pathogenesis and genome organization in the Tremellales.</title>
        <authorList>
            <person name="Cuomo C."/>
            <person name="Litvintseva A."/>
            <person name="Heitman J."/>
            <person name="Chen Y."/>
            <person name="Sun S."/>
            <person name="Springer D."/>
            <person name="Dromer F."/>
            <person name="Young S."/>
            <person name="Zeng Q."/>
            <person name="Chapman S."/>
            <person name="Gujja S."/>
            <person name="Saif S."/>
            <person name="Birren B."/>
        </authorList>
    </citation>
    <scope>NUCLEOTIDE SEQUENCE [LARGE SCALE GENOMIC DNA]</scope>
    <source>
        <strain evidence="4 5">ATCC 28783</strain>
    </source>
</reference>
<dbReference type="PANTHER" id="PTHR28133:SF1">
    <property type="entry name" value="REQUIRED FOR RESPIRATORY GROWTH PROTEIN 7, MITOCHONDRIAL"/>
    <property type="match status" value="1"/>
</dbReference>
<comment type="subcellular location">
    <subcellularLocation>
        <location evidence="1">Mitochondrion</location>
    </subcellularLocation>
</comment>
<dbReference type="OrthoDB" id="20734at2759"/>
<keyword evidence="5" id="KW-1185">Reference proteome</keyword>
<dbReference type="Proteomes" id="UP000289152">
    <property type="component" value="Unassembled WGS sequence"/>
</dbReference>
<sequence>MSTRRSTHEIGKAFELHALRFCNRHLGMSLRAVGGAGDGGVDLRGWWYLPSFNISPALVKLAQNEEISSHLTHPEKVTSAFEPTSSDRMRRLRVVAQCKAERKVVGPRAVRELEGVMAHLRGKAGYDNTENELKTNTMAILLSQSGFTPAAMQHAIRSGAPMMLVHLPGGQPITLSPNLTTSDDREIKLSNSSPSPAELSESSGADDDEKWDETYSGAGKERGEEEEEEEILVEGAWWNPALGGKGGLLGGEMELRREILSTSGVNALTGEAKIRTRLGVYHLGNRLNLNNSYT</sequence>
<organism evidence="4 5">
    <name type="scientific">Tremella mesenterica</name>
    <name type="common">Jelly fungus</name>
    <dbReference type="NCBI Taxonomy" id="5217"/>
    <lineage>
        <taxon>Eukaryota</taxon>
        <taxon>Fungi</taxon>
        <taxon>Dikarya</taxon>
        <taxon>Basidiomycota</taxon>
        <taxon>Agaricomycotina</taxon>
        <taxon>Tremellomycetes</taxon>
        <taxon>Tremellales</taxon>
        <taxon>Tremellaceae</taxon>
        <taxon>Tremella</taxon>
    </lineage>
</organism>
<dbReference type="Pfam" id="PF10356">
    <property type="entry name" value="RRG7"/>
    <property type="match status" value="1"/>
</dbReference>
<evidence type="ECO:0000256" key="2">
    <source>
        <dbReference type="ARBA" id="ARBA00023128"/>
    </source>
</evidence>
<dbReference type="EMBL" id="SDIL01000136">
    <property type="protein sequence ID" value="RXK35444.1"/>
    <property type="molecule type" value="Genomic_DNA"/>
</dbReference>